<sequence>MAPSVMTRLLSLPRALAGRVYETAIVLGAVVAVCLSSALASPLPDNEGSAVETMMTPELQHLQQDQHQQHGPRHRRNADSVPCEPPSNLTAMFESLNANVTPTQFLRPAFGQQAYFFPSGVRFGSSPQAISNLADPVAENALCPFRFKVLRLPRGYYPAAINLAECQCGENTGYICDEYRSYVTLHRPNGCHQGMQLYEEQRIRVPTACVCNSLVGV</sequence>
<accession>A0AAN9FVF4</accession>
<organism evidence="2 3">
    <name type="scientific">Littorina saxatilis</name>
    <dbReference type="NCBI Taxonomy" id="31220"/>
    <lineage>
        <taxon>Eukaryota</taxon>
        <taxon>Metazoa</taxon>
        <taxon>Spiralia</taxon>
        <taxon>Lophotrochozoa</taxon>
        <taxon>Mollusca</taxon>
        <taxon>Gastropoda</taxon>
        <taxon>Caenogastropoda</taxon>
        <taxon>Littorinimorpha</taxon>
        <taxon>Littorinoidea</taxon>
        <taxon>Littorinidae</taxon>
        <taxon>Littorina</taxon>
    </lineage>
</organism>
<evidence type="ECO:0000256" key="1">
    <source>
        <dbReference type="SAM" id="MobiDB-lite"/>
    </source>
</evidence>
<dbReference type="AlphaFoldDB" id="A0AAN9FVF4"/>
<comment type="caution">
    <text evidence="2">The sequence shown here is derived from an EMBL/GenBank/DDBJ whole genome shotgun (WGS) entry which is preliminary data.</text>
</comment>
<protein>
    <submittedName>
        <fullName evidence="2">Uncharacterized protein</fullName>
    </submittedName>
</protein>
<dbReference type="Proteomes" id="UP001374579">
    <property type="component" value="Unassembled WGS sequence"/>
</dbReference>
<evidence type="ECO:0000313" key="2">
    <source>
        <dbReference type="EMBL" id="KAK7087259.1"/>
    </source>
</evidence>
<evidence type="ECO:0000313" key="3">
    <source>
        <dbReference type="Proteomes" id="UP001374579"/>
    </source>
</evidence>
<dbReference type="InterPro" id="IPR029034">
    <property type="entry name" value="Cystine-knot_cytokine"/>
</dbReference>
<gene>
    <name evidence="2" type="ORF">V1264_021333</name>
</gene>
<dbReference type="EMBL" id="JBAMIC010004070">
    <property type="protein sequence ID" value="KAK7087259.1"/>
    <property type="molecule type" value="Genomic_DNA"/>
</dbReference>
<proteinExistence type="predicted"/>
<name>A0AAN9FVF4_9CAEN</name>
<reference evidence="2 3" key="1">
    <citation type="submission" date="2024-02" db="EMBL/GenBank/DDBJ databases">
        <title>Chromosome-scale genome assembly of the rough periwinkle Littorina saxatilis.</title>
        <authorList>
            <person name="De Jode A."/>
            <person name="Faria R."/>
            <person name="Formenti G."/>
            <person name="Sims Y."/>
            <person name="Smith T.P."/>
            <person name="Tracey A."/>
            <person name="Wood J.M.D."/>
            <person name="Zagrodzka Z.B."/>
            <person name="Johannesson K."/>
            <person name="Butlin R.K."/>
            <person name="Leder E.H."/>
        </authorList>
    </citation>
    <scope>NUCLEOTIDE SEQUENCE [LARGE SCALE GENOMIC DNA]</scope>
    <source>
        <strain evidence="2">Snail1</strain>
        <tissue evidence="2">Muscle</tissue>
    </source>
</reference>
<dbReference type="SUPFAM" id="SSF57501">
    <property type="entry name" value="Cystine-knot cytokines"/>
    <property type="match status" value="1"/>
</dbReference>
<keyword evidence="3" id="KW-1185">Reference proteome</keyword>
<feature type="region of interest" description="Disordered" evidence="1">
    <location>
        <begin position="62"/>
        <end position="83"/>
    </location>
</feature>
<dbReference type="Gene3D" id="2.10.90.10">
    <property type="entry name" value="Cystine-knot cytokines"/>
    <property type="match status" value="1"/>
</dbReference>